<dbReference type="AlphaFoldDB" id="A0A0A3XQ62"/>
<proteinExistence type="predicted"/>
<dbReference type="EMBL" id="JRPN01000025">
    <property type="protein sequence ID" value="KGT75301.1"/>
    <property type="molecule type" value="Genomic_DNA"/>
</dbReference>
<accession>A0A0A3XQ62</accession>
<feature type="chain" id="PRO_5002017143" evidence="1">
    <location>
        <begin position="22"/>
        <end position="106"/>
    </location>
</feature>
<evidence type="ECO:0000256" key="1">
    <source>
        <dbReference type="SAM" id="SignalP"/>
    </source>
</evidence>
<feature type="signal peptide" evidence="1">
    <location>
        <begin position="1"/>
        <end position="21"/>
    </location>
</feature>
<protein>
    <submittedName>
        <fullName evidence="2">Uncharacterized protein</fullName>
    </submittedName>
</protein>
<name>A0A0A3XQ62_BRAJP</name>
<reference evidence="2 3" key="1">
    <citation type="submission" date="2014-09" db="EMBL/GenBank/DDBJ databases">
        <title>Draft genome of Bradyrhizobium japonicum Is-34.</title>
        <authorList>
            <person name="Tsurumaru H."/>
            <person name="Yamakawa T."/>
            <person name="Hashimoto S."/>
            <person name="Okizaki K."/>
            <person name="Kanesaki Y."/>
            <person name="Yoshikawa H."/>
            <person name="Yajima S."/>
        </authorList>
    </citation>
    <scope>NUCLEOTIDE SEQUENCE [LARGE SCALE GENOMIC DNA]</scope>
    <source>
        <strain evidence="2 3">Is-34</strain>
    </source>
</reference>
<evidence type="ECO:0000313" key="3">
    <source>
        <dbReference type="Proteomes" id="UP000030377"/>
    </source>
</evidence>
<keyword evidence="1" id="KW-0732">Signal</keyword>
<dbReference type="Proteomes" id="UP000030377">
    <property type="component" value="Unassembled WGS sequence"/>
</dbReference>
<organism evidence="2 3">
    <name type="scientific">Bradyrhizobium japonicum</name>
    <dbReference type="NCBI Taxonomy" id="375"/>
    <lineage>
        <taxon>Bacteria</taxon>
        <taxon>Pseudomonadati</taxon>
        <taxon>Pseudomonadota</taxon>
        <taxon>Alphaproteobacteria</taxon>
        <taxon>Hyphomicrobiales</taxon>
        <taxon>Nitrobacteraceae</taxon>
        <taxon>Bradyrhizobium</taxon>
    </lineage>
</organism>
<evidence type="ECO:0000313" key="2">
    <source>
        <dbReference type="EMBL" id="KGT75301.1"/>
    </source>
</evidence>
<gene>
    <name evidence="2" type="ORF">MA20_32860</name>
</gene>
<sequence length="106" mass="11310">MMKAILLGALGAALLAASANAAPIAPAATASTEAAGVEQVRLVCDEYGRCYRTRGPRYVQRYYGGDDGYVVRRSYGYYGGPGYYDRGYGHYGGGPSIGFSFGTRSW</sequence>
<comment type="caution">
    <text evidence="2">The sequence shown here is derived from an EMBL/GenBank/DDBJ whole genome shotgun (WGS) entry which is preliminary data.</text>
</comment>
<dbReference type="KEGG" id="bjp:RN69_15330"/>